<feature type="domain" description="Fibronectin type-III" evidence="17">
    <location>
        <begin position="702"/>
        <end position="757"/>
    </location>
</feature>
<evidence type="ECO:0000256" key="15">
    <source>
        <dbReference type="SAM" id="MobiDB-lite"/>
    </source>
</evidence>
<dbReference type="InterPro" id="IPR036116">
    <property type="entry name" value="FN3_sf"/>
</dbReference>
<keyword evidence="4" id="KW-0808">Transferase</keyword>
<proteinExistence type="predicted"/>
<name>A0A183THU4_SCHSO</name>
<keyword evidence="11" id="KW-0829">Tyrosine-protein kinase</keyword>
<evidence type="ECO:0000256" key="13">
    <source>
        <dbReference type="ARBA" id="ARBA00023180"/>
    </source>
</evidence>
<dbReference type="GO" id="GO:0016020">
    <property type="term" value="C:membrane"/>
    <property type="evidence" value="ECO:0007669"/>
    <property type="project" value="UniProtKB-SubCell"/>
</dbReference>
<keyword evidence="5 16" id="KW-0812">Transmembrane</keyword>
<dbReference type="InterPro" id="IPR009030">
    <property type="entry name" value="Growth_fac_rcpt_cys_sf"/>
</dbReference>
<reference evidence="18 19" key="2">
    <citation type="submission" date="2018-11" db="EMBL/GenBank/DDBJ databases">
        <authorList>
            <consortium name="Pathogen Informatics"/>
        </authorList>
    </citation>
    <scope>NUCLEOTIDE SEQUENCE [LARGE SCALE GENOMIC DNA]</scope>
    <source>
        <strain evidence="18 19">NST_G2</strain>
    </source>
</reference>
<gene>
    <name evidence="18" type="ORF">SSLN_LOCUS16042</name>
</gene>
<keyword evidence="10 16" id="KW-0472">Membrane</keyword>
<dbReference type="Pfam" id="PF01030">
    <property type="entry name" value="Recep_L_domain"/>
    <property type="match status" value="1"/>
</dbReference>
<dbReference type="InterPro" id="IPR006212">
    <property type="entry name" value="Furin_repeat"/>
</dbReference>
<organism evidence="20">
    <name type="scientific">Schistocephalus solidus</name>
    <name type="common">Tapeworm</name>
    <dbReference type="NCBI Taxonomy" id="70667"/>
    <lineage>
        <taxon>Eukaryota</taxon>
        <taxon>Metazoa</taxon>
        <taxon>Spiralia</taxon>
        <taxon>Lophotrochozoa</taxon>
        <taxon>Platyhelminthes</taxon>
        <taxon>Cestoda</taxon>
        <taxon>Eucestoda</taxon>
        <taxon>Diphyllobothriidea</taxon>
        <taxon>Diphyllobothriidae</taxon>
        <taxon>Schistocephalus</taxon>
    </lineage>
</organism>
<evidence type="ECO:0000256" key="1">
    <source>
        <dbReference type="ARBA" id="ARBA00004479"/>
    </source>
</evidence>
<dbReference type="SUPFAM" id="SSF57184">
    <property type="entry name" value="Growth factor receptor domain"/>
    <property type="match status" value="1"/>
</dbReference>
<accession>A0A183THU4</accession>
<evidence type="ECO:0000256" key="14">
    <source>
        <dbReference type="ARBA" id="ARBA00051243"/>
    </source>
</evidence>
<dbReference type="PROSITE" id="PS50853">
    <property type="entry name" value="FN3"/>
    <property type="match status" value="1"/>
</dbReference>
<dbReference type="WBParaSite" id="SSLN_0001665001-mRNA-1">
    <property type="protein sequence ID" value="SSLN_0001665001-mRNA-1"/>
    <property type="gene ID" value="SSLN_0001665001"/>
</dbReference>
<dbReference type="AlphaFoldDB" id="A0A183THU4"/>
<evidence type="ECO:0000256" key="16">
    <source>
        <dbReference type="SAM" id="Phobius"/>
    </source>
</evidence>
<dbReference type="CDD" id="cd00064">
    <property type="entry name" value="FU"/>
    <property type="match status" value="1"/>
</dbReference>
<evidence type="ECO:0000256" key="7">
    <source>
        <dbReference type="ARBA" id="ARBA00022777"/>
    </source>
</evidence>
<dbReference type="InterPro" id="IPR003961">
    <property type="entry name" value="FN3_dom"/>
</dbReference>
<dbReference type="SUPFAM" id="SSF49265">
    <property type="entry name" value="Fibronectin type III"/>
    <property type="match status" value="1"/>
</dbReference>
<comment type="subcellular location">
    <subcellularLocation>
        <location evidence="1">Membrane</location>
        <topology evidence="1">Single-pass type I membrane protein</topology>
    </subcellularLocation>
</comment>
<dbReference type="Proteomes" id="UP000275846">
    <property type="component" value="Unassembled WGS sequence"/>
</dbReference>
<reference evidence="20" key="1">
    <citation type="submission" date="2016-06" db="UniProtKB">
        <authorList>
            <consortium name="WormBaseParasite"/>
        </authorList>
    </citation>
    <scope>IDENTIFICATION</scope>
</reference>
<keyword evidence="9 16" id="KW-1133">Transmembrane helix</keyword>
<dbReference type="InterPro" id="IPR006211">
    <property type="entry name" value="Furin-like_Cys-rich_dom"/>
</dbReference>
<evidence type="ECO:0000256" key="9">
    <source>
        <dbReference type="ARBA" id="ARBA00022989"/>
    </source>
</evidence>
<keyword evidence="3" id="KW-0597">Phosphoprotein</keyword>
<evidence type="ECO:0000259" key="17">
    <source>
        <dbReference type="PROSITE" id="PS50853"/>
    </source>
</evidence>
<dbReference type="Pfam" id="PF00757">
    <property type="entry name" value="Furin-like"/>
    <property type="match status" value="1"/>
</dbReference>
<dbReference type="EC" id="2.7.10.1" evidence="2"/>
<protein>
    <recommendedName>
        <fullName evidence="2">receptor protein-tyrosine kinase</fullName>
        <ecNumber evidence="2">2.7.10.1</ecNumber>
    </recommendedName>
</protein>
<evidence type="ECO:0000313" key="20">
    <source>
        <dbReference type="WBParaSite" id="SSLN_0001665001-mRNA-1"/>
    </source>
</evidence>
<dbReference type="GO" id="GO:0004714">
    <property type="term" value="F:transmembrane receptor protein tyrosine kinase activity"/>
    <property type="evidence" value="ECO:0007669"/>
    <property type="project" value="UniProtKB-EC"/>
</dbReference>
<evidence type="ECO:0000313" key="19">
    <source>
        <dbReference type="Proteomes" id="UP000275846"/>
    </source>
</evidence>
<evidence type="ECO:0000256" key="4">
    <source>
        <dbReference type="ARBA" id="ARBA00022679"/>
    </source>
</evidence>
<dbReference type="Gene3D" id="2.60.40.10">
    <property type="entry name" value="Immunoglobulins"/>
    <property type="match status" value="1"/>
</dbReference>
<evidence type="ECO:0000256" key="5">
    <source>
        <dbReference type="ARBA" id="ARBA00022692"/>
    </source>
</evidence>
<dbReference type="STRING" id="70667.A0A183THU4"/>
<evidence type="ECO:0000256" key="2">
    <source>
        <dbReference type="ARBA" id="ARBA00011902"/>
    </source>
</evidence>
<keyword evidence="6" id="KW-0547">Nucleotide-binding</keyword>
<keyword evidence="8" id="KW-0067">ATP-binding</keyword>
<dbReference type="InterPro" id="IPR013783">
    <property type="entry name" value="Ig-like_fold"/>
</dbReference>
<evidence type="ECO:0000256" key="3">
    <source>
        <dbReference type="ARBA" id="ARBA00022553"/>
    </source>
</evidence>
<evidence type="ECO:0000313" key="18">
    <source>
        <dbReference type="EMBL" id="VDM02428.1"/>
    </source>
</evidence>
<evidence type="ECO:0000256" key="8">
    <source>
        <dbReference type="ARBA" id="ARBA00022840"/>
    </source>
</evidence>
<keyword evidence="13" id="KW-0325">Glycoprotein</keyword>
<keyword evidence="19" id="KW-1185">Reference proteome</keyword>
<evidence type="ECO:0000256" key="11">
    <source>
        <dbReference type="ARBA" id="ARBA00023137"/>
    </source>
</evidence>
<dbReference type="GO" id="GO:0005524">
    <property type="term" value="F:ATP binding"/>
    <property type="evidence" value="ECO:0007669"/>
    <property type="project" value="UniProtKB-KW"/>
</dbReference>
<keyword evidence="12" id="KW-0675">Receptor</keyword>
<feature type="compositionally biased region" description="Polar residues" evidence="15">
    <location>
        <begin position="636"/>
        <end position="651"/>
    </location>
</feature>
<dbReference type="InterPro" id="IPR036941">
    <property type="entry name" value="Rcpt_L-dom_sf"/>
</dbReference>
<keyword evidence="7" id="KW-0418">Kinase</keyword>
<evidence type="ECO:0000256" key="12">
    <source>
        <dbReference type="ARBA" id="ARBA00023170"/>
    </source>
</evidence>
<dbReference type="EMBL" id="UYSU01040597">
    <property type="protein sequence ID" value="VDM02428.1"/>
    <property type="molecule type" value="Genomic_DNA"/>
</dbReference>
<comment type="catalytic activity">
    <reaction evidence="14">
        <text>L-tyrosyl-[protein] + ATP = O-phospho-L-tyrosyl-[protein] + ADP + H(+)</text>
        <dbReference type="Rhea" id="RHEA:10596"/>
        <dbReference type="Rhea" id="RHEA-COMP:10136"/>
        <dbReference type="Rhea" id="RHEA-COMP:20101"/>
        <dbReference type="ChEBI" id="CHEBI:15378"/>
        <dbReference type="ChEBI" id="CHEBI:30616"/>
        <dbReference type="ChEBI" id="CHEBI:46858"/>
        <dbReference type="ChEBI" id="CHEBI:61978"/>
        <dbReference type="ChEBI" id="CHEBI:456216"/>
        <dbReference type="EC" id="2.7.10.1"/>
    </reaction>
</comment>
<evidence type="ECO:0000256" key="10">
    <source>
        <dbReference type="ARBA" id="ARBA00023136"/>
    </source>
</evidence>
<dbReference type="SMART" id="SM00261">
    <property type="entry name" value="FU"/>
    <property type="match status" value="1"/>
</dbReference>
<dbReference type="InterPro" id="IPR000494">
    <property type="entry name" value="Rcpt_L-dom"/>
</dbReference>
<dbReference type="Gene3D" id="3.80.20.20">
    <property type="entry name" value="Receptor L-domain"/>
    <property type="match status" value="2"/>
</dbReference>
<dbReference type="Gene3D" id="2.10.220.10">
    <property type="entry name" value="Hormone Receptor, Insulin-like Growth Factor Receptor 1, Chain A, domain 2"/>
    <property type="match status" value="2"/>
</dbReference>
<evidence type="ECO:0000256" key="6">
    <source>
        <dbReference type="ARBA" id="ARBA00022741"/>
    </source>
</evidence>
<feature type="transmembrane region" description="Helical" evidence="16">
    <location>
        <begin position="520"/>
        <end position="539"/>
    </location>
</feature>
<dbReference type="OrthoDB" id="6262500at2759"/>
<sequence>MYKTGIQREGGLSLRSLVEILGTLTVEHSSCHGDLSFFLPNLAAIHGLSLFSPYVEVPGLPDLPPYAILIHHTALSGIGLVCLRVLGHRGALLLDNPQMCYVDTVGWHLLIPSVLNTPNFYINISSDGPHPQPAVAEKKDILMKAGLYEMCANPCPPGCERAFVDHLPRTFCWSRTHCQPVCAPECAVLSRSCHIKNTNLCCHQQCLGGCSGPSAQDCLVCRNFQHNGTCIESCPPNFYGLFGRHCVTKESCLAMPVPAELLRNPSEYNRPHTVLKRFAIHGSNCIPICPDGFHRSSSSGVCSPCVGNCKDNSRDCGDIIIYQQSDIASAMGCVTARSVLISLRTGQDDLRSLLVEAFSQLRVIHRSLRIIRSDALLSLSFLRHLTDIYGREAPVSDSALQNPSMGPNMRVFRSAFICFCFALCTALEVTWNGNLDDVLPTPINNSFTSEKLVIHSGSVEFSVNSKLCPDIIMRFLRERVVLGRELMPSELYLITTSNGEHALCKYAVLCISSNNTTRRLITLCIIIIILILIIIINGGGVGSDDDDSRCSESDRTLMSQEFNLRVTSRPWSLIRHPSCKAVPLNVIVADTFQTSVFLHVEHIAWNDPRQVLPAIISYGRRWNEVELNCRPPTKSLQALSSSPRINTTGKGSQEPDMLTCTLDSLSPATSYSAFITIATLSKHEGARSQRFHFTTKPATPSPPTALRAVSAGPASIQLSWQPPQRPNGEVVEYHISHWRMSLEKSDFLTRDACYGSE</sequence>
<dbReference type="CDD" id="cd00063">
    <property type="entry name" value="FN3"/>
    <property type="match status" value="2"/>
</dbReference>
<dbReference type="SUPFAM" id="SSF52058">
    <property type="entry name" value="L domain-like"/>
    <property type="match status" value="2"/>
</dbReference>
<feature type="region of interest" description="Disordered" evidence="15">
    <location>
        <begin position="636"/>
        <end position="655"/>
    </location>
</feature>